<keyword evidence="2" id="KW-1185">Reference proteome</keyword>
<sequence>MSVQIKYLGCVGYHRSAMSSMYYTTSDLVKSPHAAKISALSLQNYENTLFTKRKIRCRQSFRFETRGEYTEEVPVNTFIKTTDINALRLEASSVCHIAHVSNVVRIEELYHYVVGKIRYLRSQNSVKSVTELRWAYLTLRNIHTVTQAFHWISNISHQGDSNRVKETRTTPPSCRDTMLQWTQSGKAELTKKDGRIGSVWVAWGVRSRESDFAGMHPQSGHPRGGMGVKVTTSPGPQGVLESGGGHLAQGVLVIVFVNGGGHGAQGYGRQVSVGFEGGTSHVYVSVWGAHPQKTHSPGVCGGQVTDDPGGHGGQGKGVQVVVGLGGVAVNANDNGGAVRFSPMSKPFLPLSEVSTCSTWFSPVDPSTRRKRCSSIIANPKCSPGVRNIVITAKRRLSDDSMRPIANSEALDSYMCSD</sequence>
<dbReference type="Proteomes" id="UP000307440">
    <property type="component" value="Unassembled WGS sequence"/>
</dbReference>
<dbReference type="AlphaFoldDB" id="A0A5C3L8R5"/>
<evidence type="ECO:0000313" key="1">
    <source>
        <dbReference type="EMBL" id="TFK24628.1"/>
    </source>
</evidence>
<name>A0A5C3L8R5_COPMA</name>
<organism evidence="1 2">
    <name type="scientific">Coprinopsis marcescibilis</name>
    <name type="common">Agaric fungus</name>
    <name type="synonym">Psathyrella marcescibilis</name>
    <dbReference type="NCBI Taxonomy" id="230819"/>
    <lineage>
        <taxon>Eukaryota</taxon>
        <taxon>Fungi</taxon>
        <taxon>Dikarya</taxon>
        <taxon>Basidiomycota</taxon>
        <taxon>Agaricomycotina</taxon>
        <taxon>Agaricomycetes</taxon>
        <taxon>Agaricomycetidae</taxon>
        <taxon>Agaricales</taxon>
        <taxon>Agaricineae</taxon>
        <taxon>Psathyrellaceae</taxon>
        <taxon>Coprinopsis</taxon>
    </lineage>
</organism>
<proteinExistence type="predicted"/>
<reference evidence="1 2" key="1">
    <citation type="journal article" date="2019" name="Nat. Ecol. Evol.">
        <title>Megaphylogeny resolves global patterns of mushroom evolution.</title>
        <authorList>
            <person name="Varga T."/>
            <person name="Krizsan K."/>
            <person name="Foldi C."/>
            <person name="Dima B."/>
            <person name="Sanchez-Garcia M."/>
            <person name="Sanchez-Ramirez S."/>
            <person name="Szollosi G.J."/>
            <person name="Szarkandi J.G."/>
            <person name="Papp V."/>
            <person name="Albert L."/>
            <person name="Andreopoulos W."/>
            <person name="Angelini C."/>
            <person name="Antonin V."/>
            <person name="Barry K.W."/>
            <person name="Bougher N.L."/>
            <person name="Buchanan P."/>
            <person name="Buyck B."/>
            <person name="Bense V."/>
            <person name="Catcheside P."/>
            <person name="Chovatia M."/>
            <person name="Cooper J."/>
            <person name="Damon W."/>
            <person name="Desjardin D."/>
            <person name="Finy P."/>
            <person name="Geml J."/>
            <person name="Haridas S."/>
            <person name="Hughes K."/>
            <person name="Justo A."/>
            <person name="Karasinski D."/>
            <person name="Kautmanova I."/>
            <person name="Kiss B."/>
            <person name="Kocsube S."/>
            <person name="Kotiranta H."/>
            <person name="LaButti K.M."/>
            <person name="Lechner B.E."/>
            <person name="Liimatainen K."/>
            <person name="Lipzen A."/>
            <person name="Lukacs Z."/>
            <person name="Mihaltcheva S."/>
            <person name="Morgado L.N."/>
            <person name="Niskanen T."/>
            <person name="Noordeloos M.E."/>
            <person name="Ohm R.A."/>
            <person name="Ortiz-Santana B."/>
            <person name="Ovrebo C."/>
            <person name="Racz N."/>
            <person name="Riley R."/>
            <person name="Savchenko A."/>
            <person name="Shiryaev A."/>
            <person name="Soop K."/>
            <person name="Spirin V."/>
            <person name="Szebenyi C."/>
            <person name="Tomsovsky M."/>
            <person name="Tulloss R.E."/>
            <person name="Uehling J."/>
            <person name="Grigoriev I.V."/>
            <person name="Vagvolgyi C."/>
            <person name="Papp T."/>
            <person name="Martin F.M."/>
            <person name="Miettinen O."/>
            <person name="Hibbett D.S."/>
            <person name="Nagy L.G."/>
        </authorList>
    </citation>
    <scope>NUCLEOTIDE SEQUENCE [LARGE SCALE GENOMIC DNA]</scope>
    <source>
        <strain evidence="1 2">CBS 121175</strain>
    </source>
</reference>
<protein>
    <submittedName>
        <fullName evidence="1">Uncharacterized protein</fullName>
    </submittedName>
</protein>
<evidence type="ECO:0000313" key="2">
    <source>
        <dbReference type="Proteomes" id="UP000307440"/>
    </source>
</evidence>
<gene>
    <name evidence="1" type="ORF">FA15DRAFT_740787</name>
</gene>
<dbReference type="EMBL" id="ML210197">
    <property type="protein sequence ID" value="TFK24628.1"/>
    <property type="molecule type" value="Genomic_DNA"/>
</dbReference>
<accession>A0A5C3L8R5</accession>